<feature type="domain" description="Integrase SAM-like N-terminal" evidence="2">
    <location>
        <begin position="65"/>
        <end position="121"/>
    </location>
</feature>
<dbReference type="InterPro" id="IPR011010">
    <property type="entry name" value="DNA_brk_join_enz"/>
</dbReference>
<evidence type="ECO:0000313" key="3">
    <source>
        <dbReference type="EMBL" id="CAA9445996.1"/>
    </source>
</evidence>
<protein>
    <recommendedName>
        <fullName evidence="2">Integrase SAM-like N-terminal domain-containing protein</fullName>
    </recommendedName>
</protein>
<keyword evidence="1" id="KW-0238">DNA-binding</keyword>
<sequence>MGEKRRGAGEGSNYRRKDGRWVGQYEVEGKRRYVYGQDRETVRTKMTKALADRDAGVVFDSLNLTVGEYASLWLDSIKQDVGPRTWKRHEELTRLHVILRFGSAKLDKLNALQVQAFYHKKLDSGLFPTTVRKVHGTLYKALKQAVRWQLIPRNVCDSVTPPRATKVEIEAL</sequence>
<dbReference type="InterPro" id="IPR010998">
    <property type="entry name" value="Integrase_recombinase_N"/>
</dbReference>
<organism evidence="3">
    <name type="scientific">uncultured Rubrobacteraceae bacterium</name>
    <dbReference type="NCBI Taxonomy" id="349277"/>
    <lineage>
        <taxon>Bacteria</taxon>
        <taxon>Bacillati</taxon>
        <taxon>Actinomycetota</taxon>
        <taxon>Rubrobacteria</taxon>
        <taxon>Rubrobacterales</taxon>
        <taxon>Rubrobacteraceae</taxon>
        <taxon>environmental samples</taxon>
    </lineage>
</organism>
<dbReference type="GO" id="GO:0015074">
    <property type="term" value="P:DNA integration"/>
    <property type="evidence" value="ECO:0007669"/>
    <property type="project" value="InterPro"/>
</dbReference>
<dbReference type="Pfam" id="PF14659">
    <property type="entry name" value="Phage_int_SAM_3"/>
    <property type="match status" value="1"/>
</dbReference>
<proteinExistence type="predicted"/>
<accession>A0A6J4QTL4</accession>
<name>A0A6J4QTL4_9ACTN</name>
<dbReference type="AlphaFoldDB" id="A0A6J4QTL4"/>
<dbReference type="EMBL" id="CADCUW010000529">
    <property type="protein sequence ID" value="CAA9445996.1"/>
    <property type="molecule type" value="Genomic_DNA"/>
</dbReference>
<dbReference type="InterPro" id="IPR004107">
    <property type="entry name" value="Integrase_SAM-like_N"/>
</dbReference>
<gene>
    <name evidence="3" type="ORF">AVDCRST_MAG01-01-4083</name>
</gene>
<dbReference type="GO" id="GO:0003677">
    <property type="term" value="F:DNA binding"/>
    <property type="evidence" value="ECO:0007669"/>
    <property type="project" value="UniProtKB-KW"/>
</dbReference>
<evidence type="ECO:0000259" key="2">
    <source>
        <dbReference type="Pfam" id="PF14659"/>
    </source>
</evidence>
<dbReference type="Gene3D" id="1.10.150.130">
    <property type="match status" value="1"/>
</dbReference>
<reference evidence="3" key="1">
    <citation type="submission" date="2020-02" db="EMBL/GenBank/DDBJ databases">
        <authorList>
            <person name="Meier V. D."/>
        </authorList>
    </citation>
    <scope>NUCLEOTIDE SEQUENCE</scope>
    <source>
        <strain evidence="3">AVDCRST_MAG01</strain>
    </source>
</reference>
<evidence type="ECO:0000256" key="1">
    <source>
        <dbReference type="ARBA" id="ARBA00023125"/>
    </source>
</evidence>
<dbReference type="SUPFAM" id="SSF56349">
    <property type="entry name" value="DNA breaking-rejoining enzymes"/>
    <property type="match status" value="1"/>
</dbReference>